<evidence type="ECO:0000313" key="2">
    <source>
        <dbReference type="EMBL" id="KAK4415284.1"/>
    </source>
</evidence>
<protein>
    <submittedName>
        <fullName evidence="2">Uncharacterized protein</fullName>
    </submittedName>
</protein>
<evidence type="ECO:0000256" key="1">
    <source>
        <dbReference type="SAM" id="MobiDB-lite"/>
    </source>
</evidence>
<name>A0AAE1XNW4_9LAMI</name>
<dbReference type="Proteomes" id="UP001293254">
    <property type="component" value="Unassembled WGS sequence"/>
</dbReference>
<dbReference type="EMBL" id="JACGWO010000011">
    <property type="protein sequence ID" value="KAK4415284.1"/>
    <property type="molecule type" value="Genomic_DNA"/>
</dbReference>
<reference evidence="2" key="2">
    <citation type="journal article" date="2024" name="Plant">
        <title>Genomic evolution and insights into agronomic trait innovations of Sesamum species.</title>
        <authorList>
            <person name="Miao H."/>
            <person name="Wang L."/>
            <person name="Qu L."/>
            <person name="Liu H."/>
            <person name="Sun Y."/>
            <person name="Le M."/>
            <person name="Wang Q."/>
            <person name="Wei S."/>
            <person name="Zheng Y."/>
            <person name="Lin W."/>
            <person name="Duan Y."/>
            <person name="Cao H."/>
            <person name="Xiong S."/>
            <person name="Wang X."/>
            <person name="Wei L."/>
            <person name="Li C."/>
            <person name="Ma Q."/>
            <person name="Ju M."/>
            <person name="Zhao R."/>
            <person name="Li G."/>
            <person name="Mu C."/>
            <person name="Tian Q."/>
            <person name="Mei H."/>
            <person name="Zhang T."/>
            <person name="Gao T."/>
            <person name="Zhang H."/>
        </authorList>
    </citation>
    <scope>NUCLEOTIDE SEQUENCE</scope>
    <source>
        <strain evidence="2">3651</strain>
    </source>
</reference>
<accession>A0AAE1XNW4</accession>
<gene>
    <name evidence="2" type="ORF">Salat_2635700</name>
</gene>
<keyword evidence="3" id="KW-1185">Reference proteome</keyword>
<reference evidence="2" key="1">
    <citation type="submission" date="2020-06" db="EMBL/GenBank/DDBJ databases">
        <authorList>
            <person name="Li T."/>
            <person name="Hu X."/>
            <person name="Zhang T."/>
            <person name="Song X."/>
            <person name="Zhang H."/>
            <person name="Dai N."/>
            <person name="Sheng W."/>
            <person name="Hou X."/>
            <person name="Wei L."/>
        </authorList>
    </citation>
    <scope>NUCLEOTIDE SEQUENCE</scope>
    <source>
        <strain evidence="2">3651</strain>
        <tissue evidence="2">Leaf</tissue>
    </source>
</reference>
<feature type="compositionally biased region" description="Basic and acidic residues" evidence="1">
    <location>
        <begin position="16"/>
        <end position="26"/>
    </location>
</feature>
<proteinExistence type="predicted"/>
<organism evidence="2 3">
    <name type="scientific">Sesamum alatum</name>
    <dbReference type="NCBI Taxonomy" id="300844"/>
    <lineage>
        <taxon>Eukaryota</taxon>
        <taxon>Viridiplantae</taxon>
        <taxon>Streptophyta</taxon>
        <taxon>Embryophyta</taxon>
        <taxon>Tracheophyta</taxon>
        <taxon>Spermatophyta</taxon>
        <taxon>Magnoliopsida</taxon>
        <taxon>eudicotyledons</taxon>
        <taxon>Gunneridae</taxon>
        <taxon>Pentapetalae</taxon>
        <taxon>asterids</taxon>
        <taxon>lamiids</taxon>
        <taxon>Lamiales</taxon>
        <taxon>Pedaliaceae</taxon>
        <taxon>Sesamum</taxon>
    </lineage>
</organism>
<evidence type="ECO:0000313" key="3">
    <source>
        <dbReference type="Proteomes" id="UP001293254"/>
    </source>
</evidence>
<dbReference type="AlphaFoldDB" id="A0AAE1XNW4"/>
<feature type="region of interest" description="Disordered" evidence="1">
    <location>
        <begin position="1"/>
        <end position="26"/>
    </location>
</feature>
<sequence>MACVRMSPGMVAQRRSSPETGRESRKAGIVVDSLSEALPDTIGLPQLVSQPGLRLGGLARTGFRALDIEISSDAIQKGGLHEPIIKSTLVSIALQFTARQAVLIIEEVGTVFHFEKRRQLQDETTKRALQAFARRASVVAG</sequence>
<comment type="caution">
    <text evidence="2">The sequence shown here is derived from an EMBL/GenBank/DDBJ whole genome shotgun (WGS) entry which is preliminary data.</text>
</comment>